<feature type="domain" description="HTH merR-type" evidence="2">
    <location>
        <begin position="1"/>
        <end position="68"/>
    </location>
</feature>
<evidence type="ECO:0000313" key="4">
    <source>
        <dbReference type="Proteomes" id="UP001165135"/>
    </source>
</evidence>
<dbReference type="AlphaFoldDB" id="A0A9W6RR75"/>
<evidence type="ECO:0000259" key="2">
    <source>
        <dbReference type="PROSITE" id="PS50937"/>
    </source>
</evidence>
<comment type="caution">
    <text evidence="3">The sequence shown here is derived from an EMBL/GenBank/DDBJ whole genome shotgun (WGS) entry which is preliminary data.</text>
</comment>
<dbReference type="InterPro" id="IPR047057">
    <property type="entry name" value="MerR_fam"/>
</dbReference>
<dbReference type="SUPFAM" id="SSF46955">
    <property type="entry name" value="Putative DNA-binding domain"/>
    <property type="match status" value="1"/>
</dbReference>
<dbReference type="InterPro" id="IPR009061">
    <property type="entry name" value="DNA-bd_dom_put_sf"/>
</dbReference>
<organism evidence="3 4">
    <name type="scientific">Actinoallomurus iriomotensis</name>
    <dbReference type="NCBI Taxonomy" id="478107"/>
    <lineage>
        <taxon>Bacteria</taxon>
        <taxon>Bacillati</taxon>
        <taxon>Actinomycetota</taxon>
        <taxon>Actinomycetes</taxon>
        <taxon>Streptosporangiales</taxon>
        <taxon>Thermomonosporaceae</taxon>
        <taxon>Actinoallomurus</taxon>
    </lineage>
</organism>
<proteinExistence type="predicted"/>
<gene>
    <name evidence="3" type="ORF">Airi01_069390</name>
</gene>
<accession>A0A9W6RR75</accession>
<sequence>MRIGELSRRTGVHERLLRYYEEQDLLRPRRRSSGYREYDEADVVTVRRIRGLLAAGLNTSAIATVLPCLRDEEEHLVPTCPDLLADLAQERGRITRAIADLQTSRAALDRVIAAAPADVTARALDAHPELSAVLP</sequence>
<dbReference type="PROSITE" id="PS00552">
    <property type="entry name" value="HTH_MERR_1"/>
    <property type="match status" value="1"/>
</dbReference>
<dbReference type="Pfam" id="PF13411">
    <property type="entry name" value="MerR_1"/>
    <property type="match status" value="1"/>
</dbReference>
<dbReference type="GO" id="GO:0003677">
    <property type="term" value="F:DNA binding"/>
    <property type="evidence" value="ECO:0007669"/>
    <property type="project" value="UniProtKB-KW"/>
</dbReference>
<dbReference type="EMBL" id="BSTJ01000009">
    <property type="protein sequence ID" value="GLY78672.1"/>
    <property type="molecule type" value="Genomic_DNA"/>
</dbReference>
<reference evidence="3" key="1">
    <citation type="submission" date="2023-03" db="EMBL/GenBank/DDBJ databases">
        <title>Actinoallomurus iriomotensis NBRC 103681.</title>
        <authorList>
            <person name="Ichikawa N."/>
            <person name="Sato H."/>
            <person name="Tonouchi N."/>
        </authorList>
    </citation>
    <scope>NUCLEOTIDE SEQUENCE</scope>
    <source>
        <strain evidence="3">NBRC 103681</strain>
    </source>
</reference>
<dbReference type="PANTHER" id="PTHR30204:SF93">
    <property type="entry name" value="HTH MERR-TYPE DOMAIN-CONTAINING PROTEIN"/>
    <property type="match status" value="1"/>
</dbReference>
<dbReference type="CDD" id="cd01282">
    <property type="entry name" value="HTH_MerR-like_sg3"/>
    <property type="match status" value="1"/>
</dbReference>
<dbReference type="SMART" id="SM00422">
    <property type="entry name" value="HTH_MERR"/>
    <property type="match status" value="1"/>
</dbReference>
<evidence type="ECO:0000313" key="3">
    <source>
        <dbReference type="EMBL" id="GLY78672.1"/>
    </source>
</evidence>
<protein>
    <submittedName>
        <fullName evidence="3">MerR family transcriptional regulator</fullName>
    </submittedName>
</protein>
<dbReference type="PROSITE" id="PS50937">
    <property type="entry name" value="HTH_MERR_2"/>
    <property type="match status" value="1"/>
</dbReference>
<dbReference type="PANTHER" id="PTHR30204">
    <property type="entry name" value="REDOX-CYCLING DRUG-SENSING TRANSCRIPTIONAL ACTIVATOR SOXR"/>
    <property type="match status" value="1"/>
</dbReference>
<dbReference type="PRINTS" id="PR00040">
    <property type="entry name" value="HTHMERR"/>
</dbReference>
<dbReference type="Proteomes" id="UP001165135">
    <property type="component" value="Unassembled WGS sequence"/>
</dbReference>
<keyword evidence="1" id="KW-0238">DNA-binding</keyword>
<dbReference type="Gene3D" id="1.10.1660.10">
    <property type="match status" value="1"/>
</dbReference>
<evidence type="ECO:0000256" key="1">
    <source>
        <dbReference type="ARBA" id="ARBA00023125"/>
    </source>
</evidence>
<name>A0A9W6RR75_9ACTN</name>
<dbReference type="GO" id="GO:0003700">
    <property type="term" value="F:DNA-binding transcription factor activity"/>
    <property type="evidence" value="ECO:0007669"/>
    <property type="project" value="InterPro"/>
</dbReference>
<dbReference type="InterPro" id="IPR000551">
    <property type="entry name" value="MerR-type_HTH_dom"/>
</dbReference>